<feature type="compositionally biased region" description="Low complexity" evidence="1">
    <location>
        <begin position="168"/>
        <end position="192"/>
    </location>
</feature>
<feature type="region of interest" description="Disordered" evidence="1">
    <location>
        <begin position="323"/>
        <end position="346"/>
    </location>
</feature>
<feature type="compositionally biased region" description="Acidic residues" evidence="1">
    <location>
        <begin position="478"/>
        <end position="499"/>
    </location>
</feature>
<feature type="compositionally biased region" description="Acidic residues" evidence="1">
    <location>
        <begin position="413"/>
        <end position="434"/>
    </location>
</feature>
<feature type="region of interest" description="Disordered" evidence="1">
    <location>
        <begin position="372"/>
        <end position="440"/>
    </location>
</feature>
<reference evidence="2 3" key="1">
    <citation type="journal article" date="2020" name="bioRxiv">
        <title>Sequence and annotation of 42 cannabis genomes reveals extensive copy number variation in cannabinoid synthesis and pathogen resistance genes.</title>
        <authorList>
            <person name="Mckernan K.J."/>
            <person name="Helbert Y."/>
            <person name="Kane L.T."/>
            <person name="Ebling H."/>
            <person name="Zhang L."/>
            <person name="Liu B."/>
            <person name="Eaton Z."/>
            <person name="Mclaughlin S."/>
            <person name="Kingan S."/>
            <person name="Baybayan P."/>
            <person name="Concepcion G."/>
            <person name="Jordan M."/>
            <person name="Riva A."/>
            <person name="Barbazuk W."/>
            <person name="Harkins T."/>
        </authorList>
    </citation>
    <scope>NUCLEOTIDE SEQUENCE [LARGE SCALE GENOMIC DNA]</scope>
    <source>
        <strain evidence="3">cv. Jamaican Lion 4</strain>
        <tissue evidence="2">Leaf</tissue>
    </source>
</reference>
<feature type="compositionally biased region" description="Basic and acidic residues" evidence="1">
    <location>
        <begin position="574"/>
        <end position="587"/>
    </location>
</feature>
<feature type="region of interest" description="Disordered" evidence="1">
    <location>
        <begin position="732"/>
        <end position="775"/>
    </location>
</feature>
<feature type="compositionally biased region" description="Basic and acidic residues" evidence="1">
    <location>
        <begin position="324"/>
        <end position="340"/>
    </location>
</feature>
<feature type="compositionally biased region" description="Acidic residues" evidence="1">
    <location>
        <begin position="663"/>
        <end position="672"/>
    </location>
</feature>
<feature type="compositionally biased region" description="Acidic residues" evidence="1">
    <location>
        <begin position="374"/>
        <end position="385"/>
    </location>
</feature>
<evidence type="ECO:0000313" key="2">
    <source>
        <dbReference type="EMBL" id="KAF4393987.1"/>
    </source>
</evidence>
<feature type="compositionally biased region" description="Basic and acidic residues" evidence="1">
    <location>
        <begin position="677"/>
        <end position="692"/>
    </location>
</feature>
<protein>
    <submittedName>
        <fullName evidence="2">Uncharacterized protein</fullName>
    </submittedName>
</protein>
<feature type="compositionally biased region" description="Basic residues" evidence="1">
    <location>
        <begin position="232"/>
        <end position="249"/>
    </location>
</feature>
<comment type="caution">
    <text evidence="2">The sequence shown here is derived from an EMBL/GenBank/DDBJ whole genome shotgun (WGS) entry which is preliminary data.</text>
</comment>
<feature type="compositionally biased region" description="Acidic residues" evidence="1">
    <location>
        <begin position="561"/>
        <end position="573"/>
    </location>
</feature>
<feature type="compositionally biased region" description="Acidic residues" evidence="1">
    <location>
        <begin position="515"/>
        <end position="530"/>
    </location>
</feature>
<gene>
    <name evidence="2" type="ORF">G4B88_025956</name>
</gene>
<name>A0A7J6HFA4_CANSA</name>
<dbReference type="PANTHER" id="PTHR33448">
    <property type="entry name" value="CHLOROPLAST PROTEIN HCF243-RELATED"/>
    <property type="match status" value="1"/>
</dbReference>
<evidence type="ECO:0000313" key="3">
    <source>
        <dbReference type="Proteomes" id="UP000583929"/>
    </source>
</evidence>
<feature type="region of interest" description="Disordered" evidence="1">
    <location>
        <begin position="161"/>
        <end position="283"/>
    </location>
</feature>
<feature type="region of interest" description="Disordered" evidence="1">
    <location>
        <begin position="470"/>
        <end position="499"/>
    </location>
</feature>
<feature type="region of interest" description="Disordered" evidence="1">
    <location>
        <begin position="561"/>
        <end position="699"/>
    </location>
</feature>
<keyword evidence="3" id="KW-1185">Reference proteome</keyword>
<feature type="compositionally biased region" description="Acidic residues" evidence="1">
    <location>
        <begin position="629"/>
        <end position="647"/>
    </location>
</feature>
<feature type="compositionally biased region" description="Basic and acidic residues" evidence="1">
    <location>
        <begin position="648"/>
        <end position="662"/>
    </location>
</feature>
<dbReference type="AlphaFoldDB" id="A0A7J6HFA4"/>
<organism evidence="2 3">
    <name type="scientific">Cannabis sativa</name>
    <name type="common">Hemp</name>
    <name type="synonym">Marijuana</name>
    <dbReference type="NCBI Taxonomy" id="3483"/>
    <lineage>
        <taxon>Eukaryota</taxon>
        <taxon>Viridiplantae</taxon>
        <taxon>Streptophyta</taxon>
        <taxon>Embryophyta</taxon>
        <taxon>Tracheophyta</taxon>
        <taxon>Spermatophyta</taxon>
        <taxon>Magnoliopsida</taxon>
        <taxon>eudicotyledons</taxon>
        <taxon>Gunneridae</taxon>
        <taxon>Pentapetalae</taxon>
        <taxon>rosids</taxon>
        <taxon>fabids</taxon>
        <taxon>Rosales</taxon>
        <taxon>Cannabaceae</taxon>
        <taxon>Cannabis</taxon>
    </lineage>
</organism>
<dbReference type="Proteomes" id="UP000583929">
    <property type="component" value="Unassembled WGS sequence"/>
</dbReference>
<dbReference type="PANTHER" id="PTHR33448:SF4">
    <property type="entry name" value="CHLOROPLAST PROTEIN HCF243"/>
    <property type="match status" value="1"/>
</dbReference>
<evidence type="ECO:0000256" key="1">
    <source>
        <dbReference type="SAM" id="MobiDB-lite"/>
    </source>
</evidence>
<proteinExistence type="predicted"/>
<sequence>MVKWLHSSKIWKVLSRGRSASLAELLVYLFEVLDTNHFALLAVLWWWLWYDRNSVLFEKKQSRLGVIDVLAKEALEEFQGVGVSCGGRVLGASEAGEARLGAGGGGVSQGRLGRGGAGVGRARWCSPGRPHLTTTSTGGGGGTSELFICFTSRLSSKSILSPGRAARDSSSQISLSSSLSRRLRTSGSLKSSAGAGQASPMFPTGGKKRGSAAFENPEPSSPKVTCIGQVRVKTKKQSKKLRNRSKRKSGAGTGTGGGEASFRRGEKSLNETTLSSSSSSCSVNHNHRNQKWVHLPLTICEALRAFSADLNCFLPCKSSCTNNSDEHNKQHGNKEKRVRSENGGGSSCGGAFARWLVSVQDGENGRRREIELVVGDDDDDDEEQEQQQRRLALPEMVRGSSQRRQVFEGIEFREEEDDDGDDDDNGDGDEEEEEEKGRVSICIPPKNALLLMRCRSDPVKMAALSNRFWESPPKKEQEEEEEEVVVDDDDEESEEELKCEEEVITTVEEVAVESDEVEVVINGDDEEEEKEEKVENFEVLLNENGDNGEGLSCGIEALMEEEPEKENEEEMEEKVENVEALMEKPEKDSEEEEEETGKLGGESSDFYGCLSEIPEVEDDDNAVKSVLEKEEEQTLEVEEEQTLEVEEESNREPVEERVKEESTVQDEEEEDSPGSKPEPEPEKQEESEDKVGRKSGSGLPDCLLLMMCEPKLSMEVSKETWICSTDFIRWIPDRRPNSKKGSGLGPGPGVEEPKKRPSIVVNGGPNRGLPPIQPPRSSVSFPITAAAPQSMANVIEQKLVGSAKPYEPFVLTRCKSEPMRSTAAAKLAQEACFWKNRKLEPHHPASLGVGAAGVGF</sequence>
<dbReference type="EMBL" id="JAATIQ010000047">
    <property type="protein sequence ID" value="KAF4393987.1"/>
    <property type="molecule type" value="Genomic_DNA"/>
</dbReference>
<accession>A0A7J6HFA4</accession>
<feature type="region of interest" description="Disordered" evidence="1">
    <location>
        <begin position="515"/>
        <end position="534"/>
    </location>
</feature>